<dbReference type="AlphaFoldDB" id="A0A4Z2EZC7"/>
<comment type="caution">
    <text evidence="1">The sequence shown here is derived from an EMBL/GenBank/DDBJ whole genome shotgun (WGS) entry which is preliminary data.</text>
</comment>
<dbReference type="Proteomes" id="UP000314294">
    <property type="component" value="Unassembled WGS sequence"/>
</dbReference>
<evidence type="ECO:0000313" key="1">
    <source>
        <dbReference type="EMBL" id="TNN34317.1"/>
    </source>
</evidence>
<evidence type="ECO:0000313" key="2">
    <source>
        <dbReference type="Proteomes" id="UP000314294"/>
    </source>
</evidence>
<organism evidence="1 2">
    <name type="scientific">Liparis tanakae</name>
    <name type="common">Tanaka's snailfish</name>
    <dbReference type="NCBI Taxonomy" id="230148"/>
    <lineage>
        <taxon>Eukaryota</taxon>
        <taxon>Metazoa</taxon>
        <taxon>Chordata</taxon>
        <taxon>Craniata</taxon>
        <taxon>Vertebrata</taxon>
        <taxon>Euteleostomi</taxon>
        <taxon>Actinopterygii</taxon>
        <taxon>Neopterygii</taxon>
        <taxon>Teleostei</taxon>
        <taxon>Neoteleostei</taxon>
        <taxon>Acanthomorphata</taxon>
        <taxon>Eupercaria</taxon>
        <taxon>Perciformes</taxon>
        <taxon>Cottioidei</taxon>
        <taxon>Cottales</taxon>
        <taxon>Liparidae</taxon>
        <taxon>Liparis</taxon>
    </lineage>
</organism>
<sequence length="90" mass="9668">MTPWLDRMATVRSGVIEHPVSGEMPAAGGAAPDRAAICSEAQKVTACLRLFALHGHDARQHLPQSHHGLGRHPGMLLLLIPMPAPRWAPV</sequence>
<keyword evidence="2" id="KW-1185">Reference proteome</keyword>
<accession>A0A4Z2EZC7</accession>
<proteinExistence type="predicted"/>
<gene>
    <name evidence="1" type="ORF">EYF80_055520</name>
</gene>
<dbReference type="EMBL" id="SRLO01001992">
    <property type="protein sequence ID" value="TNN34317.1"/>
    <property type="molecule type" value="Genomic_DNA"/>
</dbReference>
<name>A0A4Z2EZC7_9TELE</name>
<reference evidence="1 2" key="1">
    <citation type="submission" date="2019-03" db="EMBL/GenBank/DDBJ databases">
        <title>First draft genome of Liparis tanakae, snailfish: a comprehensive survey of snailfish specific genes.</title>
        <authorList>
            <person name="Kim W."/>
            <person name="Song I."/>
            <person name="Jeong J.-H."/>
            <person name="Kim D."/>
            <person name="Kim S."/>
            <person name="Ryu S."/>
            <person name="Song J.Y."/>
            <person name="Lee S.K."/>
        </authorList>
    </citation>
    <scope>NUCLEOTIDE SEQUENCE [LARGE SCALE GENOMIC DNA]</scope>
    <source>
        <tissue evidence="1">Muscle</tissue>
    </source>
</reference>
<protein>
    <submittedName>
        <fullName evidence="1">Uncharacterized protein</fullName>
    </submittedName>
</protein>